<dbReference type="PANTHER" id="PTHR43133:SF46">
    <property type="entry name" value="RNA POLYMERASE SIGMA-70 FACTOR ECF SUBFAMILY"/>
    <property type="match status" value="1"/>
</dbReference>
<reference evidence="7 8" key="1">
    <citation type="submission" date="2018-02" db="EMBL/GenBank/DDBJ databases">
        <title>Genomic Encyclopedia of Archaeal and Bacterial Type Strains, Phase II (KMG-II): from individual species to whole genera.</title>
        <authorList>
            <person name="Goeker M."/>
        </authorList>
    </citation>
    <scope>NUCLEOTIDE SEQUENCE [LARGE SCALE GENOMIC DNA]</scope>
    <source>
        <strain evidence="7 8">DSM 29526</strain>
    </source>
</reference>
<dbReference type="InterPro" id="IPR007627">
    <property type="entry name" value="RNA_pol_sigma70_r2"/>
</dbReference>
<dbReference type="NCBIfam" id="TIGR02937">
    <property type="entry name" value="sigma70-ECF"/>
    <property type="match status" value="1"/>
</dbReference>
<comment type="similarity">
    <text evidence="1">Belongs to the sigma-70 factor family. ECF subfamily.</text>
</comment>
<dbReference type="InterPro" id="IPR013249">
    <property type="entry name" value="RNA_pol_sigma70_r4_t2"/>
</dbReference>
<evidence type="ECO:0000256" key="2">
    <source>
        <dbReference type="ARBA" id="ARBA00023015"/>
    </source>
</evidence>
<evidence type="ECO:0000256" key="3">
    <source>
        <dbReference type="ARBA" id="ARBA00023082"/>
    </source>
</evidence>
<dbReference type="GO" id="GO:0003677">
    <property type="term" value="F:DNA binding"/>
    <property type="evidence" value="ECO:0007669"/>
    <property type="project" value="InterPro"/>
</dbReference>
<name>A0A2S6I8H1_9BACT</name>
<dbReference type="InterPro" id="IPR039425">
    <property type="entry name" value="RNA_pol_sigma-70-like"/>
</dbReference>
<dbReference type="Pfam" id="PF04542">
    <property type="entry name" value="Sigma70_r2"/>
    <property type="match status" value="1"/>
</dbReference>
<dbReference type="AlphaFoldDB" id="A0A2S6I8H1"/>
<dbReference type="GO" id="GO:0016987">
    <property type="term" value="F:sigma factor activity"/>
    <property type="evidence" value="ECO:0007669"/>
    <property type="project" value="UniProtKB-KW"/>
</dbReference>
<dbReference type="CDD" id="cd06171">
    <property type="entry name" value="Sigma70_r4"/>
    <property type="match status" value="1"/>
</dbReference>
<dbReference type="SUPFAM" id="SSF88659">
    <property type="entry name" value="Sigma3 and sigma4 domains of RNA polymerase sigma factors"/>
    <property type="match status" value="1"/>
</dbReference>
<dbReference type="OrthoDB" id="941544at2"/>
<evidence type="ECO:0000259" key="6">
    <source>
        <dbReference type="Pfam" id="PF08281"/>
    </source>
</evidence>
<dbReference type="InterPro" id="IPR014284">
    <property type="entry name" value="RNA_pol_sigma-70_dom"/>
</dbReference>
<sequence length="185" mass="21493">MWDEREIHELVLGSTREDAAAQRALYTAAYPYGLTVALYYSDNRQSAEEVLQDSFLKLFQSLPHLDDLPQSFLPWFRRIVVNTAIDAYRRRQRDLRIVPLPAQMTFNAAVDRLNTEDLYQLLQSLPPSYRLVFNLYVLEGYSHPEIADRLHISVGSSKSNLHKARRHLKRLATPFFNPTINFNNA</sequence>
<organism evidence="7 8">
    <name type="scientific">Neolewinella xylanilytica</name>
    <dbReference type="NCBI Taxonomy" id="1514080"/>
    <lineage>
        <taxon>Bacteria</taxon>
        <taxon>Pseudomonadati</taxon>
        <taxon>Bacteroidota</taxon>
        <taxon>Saprospiria</taxon>
        <taxon>Saprospirales</taxon>
        <taxon>Lewinellaceae</taxon>
        <taxon>Neolewinella</taxon>
    </lineage>
</organism>
<keyword evidence="8" id="KW-1185">Reference proteome</keyword>
<evidence type="ECO:0000256" key="4">
    <source>
        <dbReference type="ARBA" id="ARBA00023163"/>
    </source>
</evidence>
<dbReference type="PANTHER" id="PTHR43133">
    <property type="entry name" value="RNA POLYMERASE ECF-TYPE SIGMA FACTO"/>
    <property type="match status" value="1"/>
</dbReference>
<dbReference type="InterPro" id="IPR036388">
    <property type="entry name" value="WH-like_DNA-bd_sf"/>
</dbReference>
<accession>A0A2S6I8H1</accession>
<evidence type="ECO:0000313" key="7">
    <source>
        <dbReference type="EMBL" id="PPK87794.1"/>
    </source>
</evidence>
<feature type="domain" description="RNA polymerase sigma-70 region 2" evidence="5">
    <location>
        <begin position="25"/>
        <end position="93"/>
    </location>
</feature>
<protein>
    <submittedName>
        <fullName evidence="7">RNA polymerase sigma-70 factor (ECF subfamily)</fullName>
    </submittedName>
</protein>
<keyword evidence="3" id="KW-0731">Sigma factor</keyword>
<dbReference type="InterPro" id="IPR013324">
    <property type="entry name" value="RNA_pol_sigma_r3/r4-like"/>
</dbReference>
<evidence type="ECO:0000256" key="1">
    <source>
        <dbReference type="ARBA" id="ARBA00010641"/>
    </source>
</evidence>
<dbReference type="InterPro" id="IPR013325">
    <property type="entry name" value="RNA_pol_sigma_r2"/>
</dbReference>
<evidence type="ECO:0000259" key="5">
    <source>
        <dbReference type="Pfam" id="PF04542"/>
    </source>
</evidence>
<dbReference type="Gene3D" id="1.10.1740.10">
    <property type="match status" value="1"/>
</dbReference>
<dbReference type="Pfam" id="PF08281">
    <property type="entry name" value="Sigma70_r4_2"/>
    <property type="match status" value="1"/>
</dbReference>
<evidence type="ECO:0000313" key="8">
    <source>
        <dbReference type="Proteomes" id="UP000237662"/>
    </source>
</evidence>
<keyword evidence="4" id="KW-0804">Transcription</keyword>
<dbReference type="GO" id="GO:0006352">
    <property type="term" value="P:DNA-templated transcription initiation"/>
    <property type="evidence" value="ECO:0007669"/>
    <property type="project" value="InterPro"/>
</dbReference>
<gene>
    <name evidence="7" type="ORF">CLV84_0747</name>
</gene>
<dbReference type="RefSeq" id="WP_104418379.1">
    <property type="nucleotide sequence ID" value="NZ_PTJC01000005.1"/>
</dbReference>
<proteinExistence type="inferred from homology"/>
<dbReference type="SUPFAM" id="SSF88946">
    <property type="entry name" value="Sigma2 domain of RNA polymerase sigma factors"/>
    <property type="match status" value="1"/>
</dbReference>
<dbReference type="EMBL" id="PTJC01000005">
    <property type="protein sequence ID" value="PPK87794.1"/>
    <property type="molecule type" value="Genomic_DNA"/>
</dbReference>
<keyword evidence="2" id="KW-0805">Transcription regulation</keyword>
<dbReference type="Gene3D" id="1.10.10.10">
    <property type="entry name" value="Winged helix-like DNA-binding domain superfamily/Winged helix DNA-binding domain"/>
    <property type="match status" value="1"/>
</dbReference>
<dbReference type="Proteomes" id="UP000237662">
    <property type="component" value="Unassembled WGS sequence"/>
</dbReference>
<comment type="caution">
    <text evidence="7">The sequence shown here is derived from an EMBL/GenBank/DDBJ whole genome shotgun (WGS) entry which is preliminary data.</text>
</comment>
<feature type="domain" description="RNA polymerase sigma factor 70 region 4 type 2" evidence="6">
    <location>
        <begin position="116"/>
        <end position="168"/>
    </location>
</feature>